<feature type="region of interest" description="Disordered" evidence="1">
    <location>
        <begin position="1025"/>
        <end position="1090"/>
    </location>
</feature>
<feature type="region of interest" description="Disordered" evidence="1">
    <location>
        <begin position="24"/>
        <end position="44"/>
    </location>
</feature>
<dbReference type="InterPro" id="IPR040521">
    <property type="entry name" value="KDZ"/>
</dbReference>
<dbReference type="Proteomes" id="UP001221142">
    <property type="component" value="Unassembled WGS sequence"/>
</dbReference>
<dbReference type="PANTHER" id="PTHR33096">
    <property type="entry name" value="CXC2 DOMAIN-CONTAINING PROTEIN"/>
    <property type="match status" value="1"/>
</dbReference>
<feature type="compositionally biased region" description="Acidic residues" evidence="1">
    <location>
        <begin position="1032"/>
        <end position="1069"/>
    </location>
</feature>
<sequence>MQKRLSRGLHTERKLAKNSFSLAAFGHPTQSSNPSDFGGARAGHLTEDGRRAHTQPIAIAHTTSPSPAITSGDFDDEGAWEDITIVQQVQEPRTRKRKRYAASDDALKHWVGKYHDEYLRVLVTREGLMGEETTCSCGLPADLRCTECLGGQLLCTDCMVDSHHARPLCRIEKWNTFFFERFSLRRLGVRVQLGHADNKPCPRARRGYDKFVVIHTNGLHHVAVDFCACAHRGSQPHWEQLLAFGWYPATPDMPQSAATISCLKLFHALSLQGKTTAYHFFNALSKVTDNLGASPFKRRYQLVLRLVREWRNLCALKRGGMGNDPDRLTAETKEGELGVECLACPKAGVNLTRELVSVLPEDRYLFTIFLAIDACFRLKRKKVSSWAADPSIQDGWAYFVKSTEYMEYVKTLGDQKEMSTCTGLAALDHANTKYSQGYAATGCGMITCGRHEVVCKNGVGDLQAGEKYGNMDYIAASALRHLIRLLFFLFSYDIMCQWSKKLQERLLALPAALRFHLAGYFVKYVIPKLHILGHLKYCQDFFSLLYTLGSAQADMEGIERIWSYSGPMGANTRQMGPGSRQDILDDFWHGWNWGKVVGMGDTLRLRLVKARKELVRQEQALEEFTAGQQSGAPAWEKTVDDFETGKSAVNPYEIPHPGPTLRDVQLELACEEQERERGPTDYCATGEDTMVEYLMLALEIEGQQRQLTADLVANKSPTSSELTAFVTRRLRVARQIKKLRVMQRKYSPGALQSVATQETADAPEAELPGLAAAEACLRDSQCAESLEAVRNGLIVKRRLYTYKNINTRRQHQSTRARSLVDNQQRKIELAAGAYQQARAARLALVHVAGPADWKELLKADLRLPEDEEEAKRRQQRAMKGKRRDAAEVNADGEVCGVAGMGEKSRLVSWIWVNAGHTNTVLGPEIHDAVRVEWSKAYARVKRWREEENLLQEEMVRCLLTLTWQAKQWDDRTVPGHYTGKRVYSDTHTQGAMAYAARQAVIRRQLAERFRRVWWSLTRRVRDLGHEKPSGAADEEAEEWAADEGDEEPTGAFEEREDEEGLDRDEDDADGPEREDGAVGEEASIAPAEMDQLLAVQSDSFLGYEEL</sequence>
<proteinExistence type="predicted"/>
<dbReference type="EMBL" id="JARKIF010000010">
    <property type="protein sequence ID" value="KAJ7628915.1"/>
    <property type="molecule type" value="Genomic_DNA"/>
</dbReference>
<reference evidence="3" key="1">
    <citation type="submission" date="2023-03" db="EMBL/GenBank/DDBJ databases">
        <title>Massive genome expansion in bonnet fungi (Mycena s.s.) driven by repeated elements and novel gene families across ecological guilds.</title>
        <authorList>
            <consortium name="Lawrence Berkeley National Laboratory"/>
            <person name="Harder C.B."/>
            <person name="Miyauchi S."/>
            <person name="Viragh M."/>
            <person name="Kuo A."/>
            <person name="Thoen E."/>
            <person name="Andreopoulos B."/>
            <person name="Lu D."/>
            <person name="Skrede I."/>
            <person name="Drula E."/>
            <person name="Henrissat B."/>
            <person name="Morin E."/>
            <person name="Kohler A."/>
            <person name="Barry K."/>
            <person name="LaButti K."/>
            <person name="Morin E."/>
            <person name="Salamov A."/>
            <person name="Lipzen A."/>
            <person name="Mereny Z."/>
            <person name="Hegedus B."/>
            <person name="Baldrian P."/>
            <person name="Stursova M."/>
            <person name="Weitz H."/>
            <person name="Taylor A."/>
            <person name="Grigoriev I.V."/>
            <person name="Nagy L.G."/>
            <person name="Martin F."/>
            <person name="Kauserud H."/>
        </authorList>
    </citation>
    <scope>NUCLEOTIDE SEQUENCE</scope>
    <source>
        <strain evidence="3">9284</strain>
    </source>
</reference>
<evidence type="ECO:0000256" key="1">
    <source>
        <dbReference type="SAM" id="MobiDB-lite"/>
    </source>
</evidence>
<dbReference type="Pfam" id="PF18758">
    <property type="entry name" value="KDZ"/>
    <property type="match status" value="1"/>
</dbReference>
<evidence type="ECO:0000259" key="2">
    <source>
        <dbReference type="Pfam" id="PF18803"/>
    </source>
</evidence>
<dbReference type="Pfam" id="PF18803">
    <property type="entry name" value="CxC2"/>
    <property type="match status" value="1"/>
</dbReference>
<feature type="domain" description="CxC2-like cysteine cluster KDZ transposase-associated" evidence="2">
    <location>
        <begin position="184"/>
        <end position="292"/>
    </location>
</feature>
<evidence type="ECO:0000313" key="4">
    <source>
        <dbReference type="Proteomes" id="UP001221142"/>
    </source>
</evidence>
<keyword evidence="4" id="KW-1185">Reference proteome</keyword>
<dbReference type="AlphaFoldDB" id="A0AAD7BS43"/>
<comment type="caution">
    <text evidence="3">The sequence shown here is derived from an EMBL/GenBank/DDBJ whole genome shotgun (WGS) entry which is preliminary data.</text>
</comment>
<name>A0AAD7BS43_9AGAR</name>
<protein>
    <recommendedName>
        <fullName evidence="2">CxC2-like cysteine cluster KDZ transposase-associated domain-containing protein</fullName>
    </recommendedName>
</protein>
<dbReference type="PANTHER" id="PTHR33096:SF1">
    <property type="entry name" value="CXC1-LIKE CYSTEINE CLUSTER ASSOCIATED WITH KDZ TRANSPOSASES DOMAIN-CONTAINING PROTEIN"/>
    <property type="match status" value="1"/>
</dbReference>
<dbReference type="InterPro" id="IPR041457">
    <property type="entry name" value="CxC2_KDZ-assoc"/>
</dbReference>
<gene>
    <name evidence="3" type="ORF">FB45DRAFT_1028980</name>
</gene>
<accession>A0AAD7BS43</accession>
<organism evidence="3 4">
    <name type="scientific">Roridomyces roridus</name>
    <dbReference type="NCBI Taxonomy" id="1738132"/>
    <lineage>
        <taxon>Eukaryota</taxon>
        <taxon>Fungi</taxon>
        <taxon>Dikarya</taxon>
        <taxon>Basidiomycota</taxon>
        <taxon>Agaricomycotina</taxon>
        <taxon>Agaricomycetes</taxon>
        <taxon>Agaricomycetidae</taxon>
        <taxon>Agaricales</taxon>
        <taxon>Marasmiineae</taxon>
        <taxon>Mycenaceae</taxon>
        <taxon>Roridomyces</taxon>
    </lineage>
</organism>
<evidence type="ECO:0000313" key="3">
    <source>
        <dbReference type="EMBL" id="KAJ7628915.1"/>
    </source>
</evidence>